<evidence type="ECO:0000256" key="3">
    <source>
        <dbReference type="ARBA" id="ARBA00022801"/>
    </source>
</evidence>
<dbReference type="InterPro" id="IPR006710">
    <property type="entry name" value="Glyco_hydro_43"/>
</dbReference>
<evidence type="ECO:0000313" key="7">
    <source>
        <dbReference type="Proteomes" id="UP001303889"/>
    </source>
</evidence>
<keyword evidence="4" id="KW-0326">Glycosidase</keyword>
<dbReference type="Gene3D" id="2.115.10.20">
    <property type="entry name" value="Glycosyl hydrolase domain, family 43"/>
    <property type="match status" value="1"/>
</dbReference>
<sequence>MSIGSIVGALTGFLAWSSAASFSNPLKVTNGSDPHIAHSIGYCYLMMTTWTILQITRAETLGGHKTGKTRVAWTDGTPSRCYNVWAPELHQIDNRWYIYYTPRCSWPASAS</sequence>
<dbReference type="Proteomes" id="UP001303889">
    <property type="component" value="Unassembled WGS sequence"/>
</dbReference>
<dbReference type="PANTHER" id="PTHR43817:SF1">
    <property type="entry name" value="HYDROLASE, FAMILY 43, PUTATIVE (AFU_ORTHOLOGUE AFUA_3G01660)-RELATED"/>
    <property type="match status" value="1"/>
</dbReference>
<dbReference type="GO" id="GO:0005975">
    <property type="term" value="P:carbohydrate metabolic process"/>
    <property type="evidence" value="ECO:0007669"/>
    <property type="project" value="InterPro"/>
</dbReference>
<dbReference type="SUPFAM" id="SSF75005">
    <property type="entry name" value="Arabinanase/levansucrase/invertase"/>
    <property type="match status" value="1"/>
</dbReference>
<evidence type="ECO:0000256" key="4">
    <source>
        <dbReference type="ARBA" id="ARBA00023295"/>
    </source>
</evidence>
<dbReference type="AlphaFoldDB" id="A0AAN6RMR1"/>
<keyword evidence="2 5" id="KW-0732">Signal</keyword>
<proteinExistence type="inferred from homology"/>
<feature type="signal peptide" evidence="5">
    <location>
        <begin position="1"/>
        <end position="19"/>
    </location>
</feature>
<keyword evidence="7" id="KW-1185">Reference proteome</keyword>
<evidence type="ECO:0000256" key="5">
    <source>
        <dbReference type="SAM" id="SignalP"/>
    </source>
</evidence>
<evidence type="ECO:0000256" key="2">
    <source>
        <dbReference type="ARBA" id="ARBA00022729"/>
    </source>
</evidence>
<dbReference type="Pfam" id="PF04616">
    <property type="entry name" value="Glyco_hydro_43"/>
    <property type="match status" value="1"/>
</dbReference>
<dbReference type="GO" id="GO:0004553">
    <property type="term" value="F:hydrolase activity, hydrolyzing O-glycosyl compounds"/>
    <property type="evidence" value="ECO:0007669"/>
    <property type="project" value="InterPro"/>
</dbReference>
<protein>
    <submittedName>
        <fullName evidence="6">Uncharacterized protein</fullName>
    </submittedName>
</protein>
<comment type="similarity">
    <text evidence="1">Belongs to the glycosyl hydrolase 43 family.</text>
</comment>
<organism evidence="6 7">
    <name type="scientific">Staphylotrichum tortipilum</name>
    <dbReference type="NCBI Taxonomy" id="2831512"/>
    <lineage>
        <taxon>Eukaryota</taxon>
        <taxon>Fungi</taxon>
        <taxon>Dikarya</taxon>
        <taxon>Ascomycota</taxon>
        <taxon>Pezizomycotina</taxon>
        <taxon>Sordariomycetes</taxon>
        <taxon>Sordariomycetidae</taxon>
        <taxon>Sordariales</taxon>
        <taxon>Chaetomiaceae</taxon>
        <taxon>Staphylotrichum</taxon>
    </lineage>
</organism>
<reference evidence="6" key="2">
    <citation type="submission" date="2023-05" db="EMBL/GenBank/DDBJ databases">
        <authorList>
            <consortium name="Lawrence Berkeley National Laboratory"/>
            <person name="Steindorff A."/>
            <person name="Hensen N."/>
            <person name="Bonometti L."/>
            <person name="Westerberg I."/>
            <person name="Brannstrom I.O."/>
            <person name="Guillou S."/>
            <person name="Cros-Aarteil S."/>
            <person name="Calhoun S."/>
            <person name="Haridas S."/>
            <person name="Kuo A."/>
            <person name="Mondo S."/>
            <person name="Pangilinan J."/>
            <person name="Riley R."/>
            <person name="Labutti K."/>
            <person name="Andreopoulos B."/>
            <person name="Lipzen A."/>
            <person name="Chen C."/>
            <person name="Yanf M."/>
            <person name="Daum C."/>
            <person name="Ng V."/>
            <person name="Clum A."/>
            <person name="Ohm R."/>
            <person name="Martin F."/>
            <person name="Silar P."/>
            <person name="Natvig D."/>
            <person name="Lalanne C."/>
            <person name="Gautier V."/>
            <person name="Ament-Velasquez S.L."/>
            <person name="Kruys A."/>
            <person name="Hutchinson M.I."/>
            <person name="Powell A.J."/>
            <person name="Barry K."/>
            <person name="Miller A.N."/>
            <person name="Grigoriev I.V."/>
            <person name="Debuchy R."/>
            <person name="Gladieux P."/>
            <person name="Thoren M.H."/>
            <person name="Johannesson H."/>
        </authorList>
    </citation>
    <scope>NUCLEOTIDE SEQUENCE</scope>
    <source>
        <strain evidence="6">CBS 103.79</strain>
    </source>
</reference>
<evidence type="ECO:0000256" key="1">
    <source>
        <dbReference type="ARBA" id="ARBA00009865"/>
    </source>
</evidence>
<accession>A0AAN6RMR1</accession>
<reference evidence="6" key="1">
    <citation type="journal article" date="2023" name="Mol. Phylogenet. Evol.">
        <title>Genome-scale phylogeny and comparative genomics of the fungal order Sordariales.</title>
        <authorList>
            <person name="Hensen N."/>
            <person name="Bonometti L."/>
            <person name="Westerberg I."/>
            <person name="Brannstrom I.O."/>
            <person name="Guillou S."/>
            <person name="Cros-Aarteil S."/>
            <person name="Calhoun S."/>
            <person name="Haridas S."/>
            <person name="Kuo A."/>
            <person name="Mondo S."/>
            <person name="Pangilinan J."/>
            <person name="Riley R."/>
            <person name="LaButti K."/>
            <person name="Andreopoulos B."/>
            <person name="Lipzen A."/>
            <person name="Chen C."/>
            <person name="Yan M."/>
            <person name="Daum C."/>
            <person name="Ng V."/>
            <person name="Clum A."/>
            <person name="Steindorff A."/>
            <person name="Ohm R.A."/>
            <person name="Martin F."/>
            <person name="Silar P."/>
            <person name="Natvig D.O."/>
            <person name="Lalanne C."/>
            <person name="Gautier V."/>
            <person name="Ament-Velasquez S.L."/>
            <person name="Kruys A."/>
            <person name="Hutchinson M.I."/>
            <person name="Powell A.J."/>
            <person name="Barry K."/>
            <person name="Miller A.N."/>
            <person name="Grigoriev I.V."/>
            <person name="Debuchy R."/>
            <person name="Gladieux P."/>
            <person name="Hiltunen Thoren M."/>
            <person name="Johannesson H."/>
        </authorList>
    </citation>
    <scope>NUCLEOTIDE SEQUENCE</scope>
    <source>
        <strain evidence="6">CBS 103.79</strain>
    </source>
</reference>
<comment type="caution">
    <text evidence="6">The sequence shown here is derived from an EMBL/GenBank/DDBJ whole genome shotgun (WGS) entry which is preliminary data.</text>
</comment>
<keyword evidence="3" id="KW-0378">Hydrolase</keyword>
<dbReference type="InterPro" id="IPR023296">
    <property type="entry name" value="Glyco_hydro_beta-prop_sf"/>
</dbReference>
<dbReference type="PANTHER" id="PTHR43817">
    <property type="entry name" value="GLYCOSYL HYDROLASE"/>
    <property type="match status" value="1"/>
</dbReference>
<name>A0AAN6RMR1_9PEZI</name>
<gene>
    <name evidence="6" type="ORF">C8A05DRAFT_20481</name>
</gene>
<feature type="chain" id="PRO_5042993811" evidence="5">
    <location>
        <begin position="20"/>
        <end position="111"/>
    </location>
</feature>
<evidence type="ECO:0000313" key="6">
    <source>
        <dbReference type="EMBL" id="KAK3896570.1"/>
    </source>
</evidence>
<dbReference type="EMBL" id="MU856535">
    <property type="protein sequence ID" value="KAK3896570.1"/>
    <property type="molecule type" value="Genomic_DNA"/>
</dbReference>